<evidence type="ECO:0000256" key="2">
    <source>
        <dbReference type="SAM" id="MobiDB-lite"/>
    </source>
</evidence>
<feature type="domain" description="Retrotransposon gag" evidence="3">
    <location>
        <begin position="1491"/>
        <end position="1565"/>
    </location>
</feature>
<comment type="caution">
    <text evidence="4">The sequence shown here is derived from an EMBL/GenBank/DDBJ whole genome shotgun (WGS) entry which is preliminary data.</text>
</comment>
<reference evidence="4" key="1">
    <citation type="journal article" date="2019" name="Sci. Rep.">
        <title>Draft genome of Tanacetum cinerariifolium, the natural source of mosquito coil.</title>
        <authorList>
            <person name="Yamashiro T."/>
            <person name="Shiraishi A."/>
            <person name="Satake H."/>
            <person name="Nakayama K."/>
        </authorList>
    </citation>
    <scope>NUCLEOTIDE SEQUENCE</scope>
</reference>
<proteinExistence type="predicted"/>
<sequence length="2075" mass="234963">QRFFNSSQQKPELRLTKDFEAKYNKVKAKLALFSSGTSTSKSSMVKNKSFVIEAYEWDEEEVSSDDNEMVEVKVLVTLFDEENVVVGKESAKNDEWVKISMRKQCKVFNSGKLLSNVDISSENIYTNTGAELVFGPKTIKSILKSNSTFKVEALKGVTINEPSSSPAKAKASALKTISTPTGKLKNVKTKDDFPLASKMNQTMKSSTSHKNCQTYGSTVHTITDHNDIEWFRSGEALQAKKAEAFQSKKTKSSNTNRSKTPTKRVFNTKRQQTKETYHITFDESINAIKFTKPSDDNITIAKSKRYAPDEYLDPYEPSQRYQTSEPISSPVEDASVSNTITNPVNPSLSTPSMASLTPQHKWSQDKHIKLVNIKGNPGAEMLIRTMAKELSTALTHECPFVDFLSKEEPKKVSEALKHPRGVDLMQEELNQFARNKLWTLVPAAYAQGYNQQEGIDYDETFAPVTGLEAIMIFLAFATYMNFTFYQIEINESDEPRNLEELLLSDEDLCSFPNDNDLLPNLECQDTMFLSPSGSARFNNNSSGMFCNTNSNSSISLDDFVKMDDIWDNVDLKDLTNEATNSPLKPEFLTKEGVTRLKKYSELSAAEAIQADCDVKATNIILQGLPPDVYALVSTHKEAKELWERIQMLMQGTSLTKQERECKLYDAFDNKFVTDVKLVRDLHTTNVDQLHAYLRQHEYHANEVRLMHSDPLALISQHQLNMTPYQHHQPLNHQSQFQQQATSYQSSPYATTYHNPQFVSQGSSSPNFSISYPVNDTSSTVNHTAYMASAPQIEYAPIAYNPLEFSSPEAGLVVSIFQKRDDPIDAINHMMSFLTSVVASRVIIQPIQGRQNYMSTGSSRPFVLGSRGTSEKQRVLQEEELDFLADTGTAESLSNQTVITTNASYQADDLDAYDSDCDELNSAKVALMANLSHYGSDNLAENSTLHALQDDLIFSVIEQLKTQVVKCTKINQDNKKVNELLTAELERHRNQERILTTQMNDDNKSTSYAHSVEIDTLKHTLSEHLKEKEFLEQKITLFKNDFQKEESRNIDRELALEKVVKELNNIVSKRNQSAQTVHMLTKPQVFYNHATRQALGFQNPCYLKKAQQLKPNLYDGSVIGKFDVVVVPDSKKTLMFVEESRSKMIEKQNDPQMIEKKVNTKFLNTLPSEWSKFVTDVKLVRDLHTTNSSPYATTYHNPQFVSPGPSSLTHSISYPVTDTSSLVNHNAYMASSSVPQIAYAPMEEELEFLANPDRNVGRSQAKDTFRVMHEFNRKNFQKRTKDMLTSKWTTLNHHCQKFNAVYKRYHRLKKSGKNEVDLMGQARVMYQDESRNSPFNHEKAWAILRQHAKWDAPEVAPVELTEDETGDFHATVNTDELFGVDPRPRPPGKQRPEKKQIRYIGEHRGKSIVPIRNPSSNPTPSTNPNPKGRNRRRSKQRIEEFNLDELSPPIVTMADQRTMAKLLQAPTEGYDDAIVVPSITVDNFVLSMKEPPRSIFTWGDLVLKFINQFFPPSKATNLRNEITNFQQRFDESFSKAYDRFKDLLRACPRHGFSKLHQLDTFYNALNSKDQDSLNSAAGGNFMDKMPRECLAIIESKSKDMVKALLLDKKSQNQAPATIKAVEESWNVQLNQRNNQNRFNQNQNQENNFNHGPVYQPPVFQPSTYQAPAYQALAPRTQGVLKEDFSSYVKANDAVMRNMQTQCQNMQNQLTNLTDLLTKFVNSNNAFTSSSGTLPSNTIANSRSDLKEITTRSVNSPISEPVISLVSSPRPNVRPSIPYPSRMQDQKLCDKANDQREKFFQIFKDLNFNISFADALILMPKFGPLIKSLLANKDKLCEIAITPLNEHHSAVLLKKFPEKLGDPGKFLIPCDFPRKAECLAFVYFDADPRVPLILSRSFLKTARALIYVFKEYSHEVLGFFDVIASGNPTPYYDLIVSTTSLTLTPFENSDFLLEEVDAFLAIEDDPTSPKVDQSYLDSKGDILLLEAFLNDDPPLPPLNQGNYLPEVCKELKICEAKSEKSSIDEPPEVKLKDLPPHLEYAFLEGDDKLPVIIAKDLSVEEKTALITILKSHKRAIA</sequence>
<evidence type="ECO:0000259" key="3">
    <source>
        <dbReference type="Pfam" id="PF03732"/>
    </source>
</evidence>
<dbReference type="Pfam" id="PF03732">
    <property type="entry name" value="Retrotrans_gag"/>
    <property type="match status" value="1"/>
</dbReference>
<feature type="region of interest" description="Disordered" evidence="2">
    <location>
        <begin position="1371"/>
        <end position="1433"/>
    </location>
</feature>
<dbReference type="EMBL" id="BKCJ010005879">
    <property type="protein sequence ID" value="GEU69140.1"/>
    <property type="molecule type" value="Genomic_DNA"/>
</dbReference>
<dbReference type="PANTHER" id="PTHR33223">
    <property type="entry name" value="CCHC-TYPE DOMAIN-CONTAINING PROTEIN"/>
    <property type="match status" value="1"/>
</dbReference>
<dbReference type="PANTHER" id="PTHR33223:SF11">
    <property type="entry name" value="ELEMENT PROTEIN, PUTATIVE-RELATED"/>
    <property type="match status" value="1"/>
</dbReference>
<evidence type="ECO:0000256" key="1">
    <source>
        <dbReference type="SAM" id="Coils"/>
    </source>
</evidence>
<organism evidence="4">
    <name type="scientific">Tanacetum cinerariifolium</name>
    <name type="common">Dalmatian daisy</name>
    <name type="synonym">Chrysanthemum cinerariifolium</name>
    <dbReference type="NCBI Taxonomy" id="118510"/>
    <lineage>
        <taxon>Eukaryota</taxon>
        <taxon>Viridiplantae</taxon>
        <taxon>Streptophyta</taxon>
        <taxon>Embryophyta</taxon>
        <taxon>Tracheophyta</taxon>
        <taxon>Spermatophyta</taxon>
        <taxon>Magnoliopsida</taxon>
        <taxon>eudicotyledons</taxon>
        <taxon>Gunneridae</taxon>
        <taxon>Pentapetalae</taxon>
        <taxon>asterids</taxon>
        <taxon>campanulids</taxon>
        <taxon>Asterales</taxon>
        <taxon>Asteraceae</taxon>
        <taxon>Asteroideae</taxon>
        <taxon>Anthemideae</taxon>
        <taxon>Anthemidinae</taxon>
        <taxon>Tanacetum</taxon>
    </lineage>
</organism>
<feature type="region of interest" description="Disordered" evidence="2">
    <location>
        <begin position="310"/>
        <end position="335"/>
    </location>
</feature>
<gene>
    <name evidence="4" type="ORF">Tci_041118</name>
</gene>
<protein>
    <recommendedName>
        <fullName evidence="3">Retrotransposon gag domain-containing protein</fullName>
    </recommendedName>
</protein>
<evidence type="ECO:0000313" key="4">
    <source>
        <dbReference type="EMBL" id="GEU69140.1"/>
    </source>
</evidence>
<feature type="compositionally biased region" description="Basic and acidic residues" evidence="2">
    <location>
        <begin position="1389"/>
        <end position="1404"/>
    </location>
</feature>
<accession>A0A6L2M687</accession>
<feature type="non-terminal residue" evidence="4">
    <location>
        <position position="1"/>
    </location>
</feature>
<keyword evidence="1" id="KW-0175">Coiled coil</keyword>
<feature type="compositionally biased region" description="Low complexity" evidence="2">
    <location>
        <begin position="1412"/>
        <end position="1425"/>
    </location>
</feature>
<name>A0A6L2M687_TANCI</name>
<feature type="coiled-coil region" evidence="1">
    <location>
        <begin position="970"/>
        <end position="1047"/>
    </location>
</feature>
<dbReference type="InterPro" id="IPR005162">
    <property type="entry name" value="Retrotrans_gag_dom"/>
</dbReference>